<evidence type="ECO:0000256" key="2">
    <source>
        <dbReference type="ARBA" id="ARBA00008335"/>
    </source>
</evidence>
<name>A0AAD4KIK2_9EURO</name>
<accession>A0AAD4KIK2</accession>
<dbReference type="GO" id="GO:0022857">
    <property type="term" value="F:transmembrane transporter activity"/>
    <property type="evidence" value="ECO:0007669"/>
    <property type="project" value="InterPro"/>
</dbReference>
<gene>
    <name evidence="10" type="ORF">BGW36DRAFT_431544</name>
</gene>
<dbReference type="Gene3D" id="1.20.1720.10">
    <property type="entry name" value="Multidrug resistance protein D"/>
    <property type="match status" value="1"/>
</dbReference>
<evidence type="ECO:0000256" key="5">
    <source>
        <dbReference type="ARBA" id="ARBA00022989"/>
    </source>
</evidence>
<feature type="transmembrane region" description="Helical" evidence="8">
    <location>
        <begin position="97"/>
        <end position="116"/>
    </location>
</feature>
<feature type="transmembrane region" description="Helical" evidence="8">
    <location>
        <begin position="293"/>
        <end position="313"/>
    </location>
</feature>
<dbReference type="InterPro" id="IPR020846">
    <property type="entry name" value="MFS_dom"/>
</dbReference>
<evidence type="ECO:0000259" key="9">
    <source>
        <dbReference type="PROSITE" id="PS50850"/>
    </source>
</evidence>
<organism evidence="10 11">
    <name type="scientific">Talaromyces proteolyticus</name>
    <dbReference type="NCBI Taxonomy" id="1131652"/>
    <lineage>
        <taxon>Eukaryota</taxon>
        <taxon>Fungi</taxon>
        <taxon>Dikarya</taxon>
        <taxon>Ascomycota</taxon>
        <taxon>Pezizomycotina</taxon>
        <taxon>Eurotiomycetes</taxon>
        <taxon>Eurotiomycetidae</taxon>
        <taxon>Eurotiales</taxon>
        <taxon>Trichocomaceae</taxon>
        <taxon>Talaromyces</taxon>
        <taxon>Talaromyces sect. Bacilispori</taxon>
    </lineage>
</organism>
<evidence type="ECO:0000256" key="8">
    <source>
        <dbReference type="SAM" id="Phobius"/>
    </source>
</evidence>
<sequence>MASPTNSGHQNTPVTEPAAIKTNTKSFRFYVIIITLCFLSVLSALENTVVTTSLPSISKELDLGNSYVWVTNVFFLTAAVVQPLFGQLANIFGRRWVTMGVIVLFVLGSGLCGGANNVATLIAGRAIQGMGGGGLNTLPNIIVSDLVPLRERGKYVAWFLTTYFVGIAIGPWVGGAIVDSTSWRWVFYINLPICGASLVMVFIFLQVQYDKEMSFIEKLRRIDYGGNFLLIGSSVSILFALTYGGNLYAWGSSHIIVPLVIGFVGIGAFVAFENSKWAREPVCPPHLFRNRTSAVVMIVTFIGSALLYWVYFFMPVYFQAVRSSSPSLAGLQVLPSVIVSVPASISAVLLLTRFGRYKPIHLAGFAAITLGLGLFILLDQSSSTAEWVIFQIINSLGNGIIMNSLLPACQAASQRTESDQAAATAVWSSVRSFGSIWGVVVPAAIFSNAFGQRAGQIADTATRDLILKQFHSGNAYADATAAFIGQLNPATRNEVVAVYEDSLRFMWEISLALAGFSLVLIFLEKEIVLKTDLETKYGLMEKSDIERNQRGISGSTGNSTDA</sequence>
<keyword evidence="7" id="KW-0325">Glycoprotein</keyword>
<keyword evidence="4 8" id="KW-0812">Transmembrane</keyword>
<dbReference type="Proteomes" id="UP001201262">
    <property type="component" value="Unassembled WGS sequence"/>
</dbReference>
<keyword evidence="5 8" id="KW-1133">Transmembrane helix</keyword>
<proteinExistence type="inferred from homology"/>
<dbReference type="PANTHER" id="PTHR23501:SF187">
    <property type="entry name" value="MAJOR FACILITATOR SUPERFAMILY (MFS) PROFILE DOMAIN-CONTAINING PROTEIN"/>
    <property type="match status" value="1"/>
</dbReference>
<dbReference type="Gene3D" id="1.20.1250.20">
    <property type="entry name" value="MFS general substrate transporter like domains"/>
    <property type="match status" value="1"/>
</dbReference>
<feature type="transmembrane region" description="Helical" evidence="8">
    <location>
        <begin position="505"/>
        <end position="523"/>
    </location>
</feature>
<feature type="transmembrane region" description="Helical" evidence="8">
    <location>
        <begin position="185"/>
        <end position="207"/>
    </location>
</feature>
<feature type="transmembrane region" description="Helical" evidence="8">
    <location>
        <begin position="66"/>
        <end position="85"/>
    </location>
</feature>
<dbReference type="Pfam" id="PF07690">
    <property type="entry name" value="MFS_1"/>
    <property type="match status" value="1"/>
</dbReference>
<feature type="transmembrane region" description="Helical" evidence="8">
    <location>
        <begin position="359"/>
        <end position="378"/>
    </location>
</feature>
<dbReference type="CDD" id="cd17502">
    <property type="entry name" value="MFS_Azr1_MDR_like"/>
    <property type="match status" value="1"/>
</dbReference>
<feature type="transmembrane region" description="Helical" evidence="8">
    <location>
        <begin position="333"/>
        <end position="352"/>
    </location>
</feature>
<feature type="domain" description="Major facilitator superfamily (MFS) profile" evidence="9">
    <location>
        <begin position="32"/>
        <end position="492"/>
    </location>
</feature>
<dbReference type="SUPFAM" id="SSF103473">
    <property type="entry name" value="MFS general substrate transporter"/>
    <property type="match status" value="1"/>
</dbReference>
<evidence type="ECO:0000313" key="11">
    <source>
        <dbReference type="Proteomes" id="UP001201262"/>
    </source>
</evidence>
<keyword evidence="6 8" id="KW-0472">Membrane</keyword>
<evidence type="ECO:0000256" key="4">
    <source>
        <dbReference type="ARBA" id="ARBA00022692"/>
    </source>
</evidence>
<protein>
    <submittedName>
        <fullName evidence="10">Multidrug resistance protein fnx1</fullName>
    </submittedName>
</protein>
<feature type="transmembrane region" description="Helical" evidence="8">
    <location>
        <begin position="228"/>
        <end position="249"/>
    </location>
</feature>
<dbReference type="AlphaFoldDB" id="A0AAD4KIK2"/>
<dbReference type="InterPro" id="IPR011701">
    <property type="entry name" value="MFS"/>
</dbReference>
<feature type="transmembrane region" description="Helical" evidence="8">
    <location>
        <begin position="255"/>
        <end position="272"/>
    </location>
</feature>
<keyword evidence="11" id="KW-1185">Reference proteome</keyword>
<dbReference type="GO" id="GO:0005886">
    <property type="term" value="C:plasma membrane"/>
    <property type="evidence" value="ECO:0007669"/>
    <property type="project" value="TreeGrafter"/>
</dbReference>
<dbReference type="PANTHER" id="PTHR23501">
    <property type="entry name" value="MAJOR FACILITATOR SUPERFAMILY"/>
    <property type="match status" value="1"/>
</dbReference>
<comment type="similarity">
    <text evidence="2">Belongs to the major facilitator superfamily.</text>
</comment>
<dbReference type="InterPro" id="IPR036259">
    <property type="entry name" value="MFS_trans_sf"/>
</dbReference>
<evidence type="ECO:0000256" key="6">
    <source>
        <dbReference type="ARBA" id="ARBA00023136"/>
    </source>
</evidence>
<dbReference type="EMBL" id="JAJTJA010000011">
    <property type="protein sequence ID" value="KAH8692326.1"/>
    <property type="molecule type" value="Genomic_DNA"/>
</dbReference>
<comment type="subcellular location">
    <subcellularLocation>
        <location evidence="1">Membrane</location>
        <topology evidence="1">Multi-pass membrane protein</topology>
    </subcellularLocation>
</comment>
<feature type="transmembrane region" description="Helical" evidence="8">
    <location>
        <begin position="155"/>
        <end position="173"/>
    </location>
</feature>
<evidence type="ECO:0000256" key="3">
    <source>
        <dbReference type="ARBA" id="ARBA00022448"/>
    </source>
</evidence>
<dbReference type="GeneID" id="70251290"/>
<evidence type="ECO:0000256" key="7">
    <source>
        <dbReference type="ARBA" id="ARBA00023180"/>
    </source>
</evidence>
<feature type="transmembrane region" description="Helical" evidence="8">
    <location>
        <begin position="122"/>
        <end position="143"/>
    </location>
</feature>
<keyword evidence="3" id="KW-0813">Transport</keyword>
<dbReference type="PROSITE" id="PS50850">
    <property type="entry name" value="MFS"/>
    <property type="match status" value="1"/>
</dbReference>
<dbReference type="RefSeq" id="XP_046068323.1">
    <property type="nucleotide sequence ID" value="XM_046221003.1"/>
</dbReference>
<feature type="transmembrane region" description="Helical" evidence="8">
    <location>
        <begin position="27"/>
        <end position="46"/>
    </location>
</feature>
<evidence type="ECO:0000313" key="10">
    <source>
        <dbReference type="EMBL" id="KAH8692326.1"/>
    </source>
</evidence>
<evidence type="ECO:0000256" key="1">
    <source>
        <dbReference type="ARBA" id="ARBA00004141"/>
    </source>
</evidence>
<comment type="caution">
    <text evidence="10">The sequence shown here is derived from an EMBL/GenBank/DDBJ whole genome shotgun (WGS) entry which is preliminary data.</text>
</comment>
<dbReference type="PRINTS" id="PR01036">
    <property type="entry name" value="TCRTETB"/>
</dbReference>
<reference evidence="10" key="1">
    <citation type="submission" date="2021-12" db="EMBL/GenBank/DDBJ databases">
        <title>Convergent genome expansion in fungi linked to evolution of root-endophyte symbiosis.</title>
        <authorList>
            <consortium name="DOE Joint Genome Institute"/>
            <person name="Ke Y.-H."/>
            <person name="Bonito G."/>
            <person name="Liao H.-L."/>
            <person name="Looney B."/>
            <person name="Rojas-Flechas A."/>
            <person name="Nash J."/>
            <person name="Hameed K."/>
            <person name="Schadt C."/>
            <person name="Martin F."/>
            <person name="Crous P.W."/>
            <person name="Miettinen O."/>
            <person name="Magnuson J.K."/>
            <person name="Labbe J."/>
            <person name="Jacobson D."/>
            <person name="Doktycz M.J."/>
            <person name="Veneault-Fourrey C."/>
            <person name="Kuo A."/>
            <person name="Mondo S."/>
            <person name="Calhoun S."/>
            <person name="Riley R."/>
            <person name="Ohm R."/>
            <person name="LaButti K."/>
            <person name="Andreopoulos B."/>
            <person name="Pangilinan J."/>
            <person name="Nolan M."/>
            <person name="Tritt A."/>
            <person name="Clum A."/>
            <person name="Lipzen A."/>
            <person name="Daum C."/>
            <person name="Barry K."/>
            <person name="Grigoriev I.V."/>
            <person name="Vilgalys R."/>
        </authorList>
    </citation>
    <scope>NUCLEOTIDE SEQUENCE</scope>
    <source>
        <strain evidence="10">PMI_201</strain>
    </source>
</reference>